<feature type="transmembrane region" description="Helical" evidence="1">
    <location>
        <begin position="117"/>
        <end position="142"/>
    </location>
</feature>
<keyword evidence="3" id="KW-1185">Reference proteome</keyword>
<keyword evidence="1" id="KW-0472">Membrane</keyword>
<sequence>MSVTHADRRNATSAEKIWSIEDGVLTAQEGERVVHRVPLDRVTQVRLALEMAGKEVQVVCRVSVPGEGEAVFGSQSWAGVGQWNNRAQSFRALLGELHTALMPRRDEIRFLEGQSLAFRWIMTAFGAVMAVIGAAIAVFLLAFEENTAGFFAVAPAVTGGWIAWLFRPRAPKPYDPATYAKVPS</sequence>
<evidence type="ECO:0008006" key="4">
    <source>
        <dbReference type="Google" id="ProtNLM"/>
    </source>
</evidence>
<protein>
    <recommendedName>
        <fullName evidence="4">DUF2335 domain-containing protein</fullName>
    </recommendedName>
</protein>
<feature type="transmembrane region" description="Helical" evidence="1">
    <location>
        <begin position="148"/>
        <end position="166"/>
    </location>
</feature>
<dbReference type="Proteomes" id="UP001595379">
    <property type="component" value="Unassembled WGS sequence"/>
</dbReference>
<keyword evidence="1" id="KW-0812">Transmembrane</keyword>
<keyword evidence="1" id="KW-1133">Transmembrane helix</keyword>
<organism evidence="2 3">
    <name type="scientific">Hyphobacterium vulgare</name>
    <dbReference type="NCBI Taxonomy" id="1736751"/>
    <lineage>
        <taxon>Bacteria</taxon>
        <taxon>Pseudomonadati</taxon>
        <taxon>Pseudomonadota</taxon>
        <taxon>Alphaproteobacteria</taxon>
        <taxon>Maricaulales</taxon>
        <taxon>Maricaulaceae</taxon>
        <taxon>Hyphobacterium</taxon>
    </lineage>
</organism>
<comment type="caution">
    <text evidence="2">The sequence shown here is derived from an EMBL/GenBank/DDBJ whole genome shotgun (WGS) entry which is preliminary data.</text>
</comment>
<gene>
    <name evidence="2" type="ORF">ACFOOR_08105</name>
</gene>
<evidence type="ECO:0000313" key="3">
    <source>
        <dbReference type="Proteomes" id="UP001595379"/>
    </source>
</evidence>
<evidence type="ECO:0000313" key="2">
    <source>
        <dbReference type="EMBL" id="MFC2926066.1"/>
    </source>
</evidence>
<reference evidence="3" key="1">
    <citation type="journal article" date="2019" name="Int. J. Syst. Evol. Microbiol.">
        <title>The Global Catalogue of Microorganisms (GCM) 10K type strain sequencing project: providing services to taxonomists for standard genome sequencing and annotation.</title>
        <authorList>
            <consortium name="The Broad Institute Genomics Platform"/>
            <consortium name="The Broad Institute Genome Sequencing Center for Infectious Disease"/>
            <person name="Wu L."/>
            <person name="Ma J."/>
        </authorList>
    </citation>
    <scope>NUCLEOTIDE SEQUENCE [LARGE SCALE GENOMIC DNA]</scope>
    <source>
        <strain evidence="3">KCTC 52487</strain>
    </source>
</reference>
<dbReference type="RefSeq" id="WP_343164387.1">
    <property type="nucleotide sequence ID" value="NZ_JBHRSV010000016.1"/>
</dbReference>
<evidence type="ECO:0000256" key="1">
    <source>
        <dbReference type="SAM" id="Phobius"/>
    </source>
</evidence>
<proteinExistence type="predicted"/>
<name>A0ABV6ZXE7_9PROT</name>
<accession>A0ABV6ZXE7</accession>
<dbReference type="EMBL" id="JBHRSV010000016">
    <property type="protein sequence ID" value="MFC2926066.1"/>
    <property type="molecule type" value="Genomic_DNA"/>
</dbReference>